<dbReference type="EMBL" id="SADY01000001">
    <property type="protein sequence ID" value="TQR46390.1"/>
    <property type="molecule type" value="Genomic_DNA"/>
</dbReference>
<organism evidence="1 2">
    <name type="scientific">Paenibacillus popilliae</name>
    <name type="common">Bacillus popilliae</name>
    <dbReference type="NCBI Taxonomy" id="78057"/>
    <lineage>
        <taxon>Bacteria</taxon>
        <taxon>Bacillati</taxon>
        <taxon>Bacillota</taxon>
        <taxon>Bacilli</taxon>
        <taxon>Bacillales</taxon>
        <taxon>Paenibacillaceae</taxon>
        <taxon>Paenibacillus</taxon>
    </lineage>
</organism>
<evidence type="ECO:0000313" key="2">
    <source>
        <dbReference type="Proteomes" id="UP000316208"/>
    </source>
</evidence>
<evidence type="ECO:0000313" key="1">
    <source>
        <dbReference type="EMBL" id="TQR46390.1"/>
    </source>
</evidence>
<reference evidence="1 2" key="1">
    <citation type="submission" date="2018-03" db="EMBL/GenBank/DDBJ databases">
        <title>Aerobic endospore-forming bacteria genome sequencing and assembly.</title>
        <authorList>
            <person name="Cavalcante D.A."/>
            <person name="Driks A."/>
            <person name="Putonti C."/>
            <person name="De-Souza M.T."/>
        </authorList>
    </citation>
    <scope>NUCLEOTIDE SEQUENCE [LARGE SCALE GENOMIC DNA]</scope>
    <source>
        <strain evidence="1 2">SDF0028</strain>
    </source>
</reference>
<gene>
    <name evidence="1" type="ORF">C7Y44_01515</name>
</gene>
<comment type="caution">
    <text evidence="1">The sequence shown here is derived from an EMBL/GenBank/DDBJ whole genome shotgun (WGS) entry which is preliminary data.</text>
</comment>
<name>A0ABY3AV37_PAEPP</name>
<sequence>MSDTKRTKSTYQNYKSTKTENEWLQDVYSNRKQRTLNLGIKAINSLLSKGEKVSYRTVVEKSKELDDTGKGVHQNTIIRNKELNDYYQKHRSTNQYMDGKYDKSKINLDETKYRNFKIDRDISRLKDRYQKLTKNELIHLLINAEQYISDQNYRWLKSKFEEYQ</sequence>
<dbReference type="Proteomes" id="UP000316208">
    <property type="component" value="Unassembled WGS sequence"/>
</dbReference>
<keyword evidence="2" id="KW-1185">Reference proteome</keyword>
<proteinExistence type="predicted"/>
<dbReference type="RefSeq" id="WP_142542389.1">
    <property type="nucleotide sequence ID" value="NZ_SADY01000001.1"/>
</dbReference>
<accession>A0ABY3AV37</accession>
<protein>
    <submittedName>
        <fullName evidence="1">Uncharacterized protein</fullName>
    </submittedName>
</protein>